<feature type="compositionally biased region" description="Polar residues" evidence="1">
    <location>
        <begin position="129"/>
        <end position="145"/>
    </location>
</feature>
<name>A0AA96NL19_9HYPO</name>
<feature type="region of interest" description="Disordered" evidence="1">
    <location>
        <begin position="95"/>
        <end position="148"/>
    </location>
</feature>
<protein>
    <submittedName>
        <fullName evidence="2">Uncharacterized protein</fullName>
    </submittedName>
</protein>
<dbReference type="EMBL" id="OR485311">
    <property type="protein sequence ID" value="WNT93877.1"/>
    <property type="molecule type" value="Genomic_DNA"/>
</dbReference>
<gene>
    <name evidence="2" type="primary">antE</name>
</gene>
<reference evidence="2" key="1">
    <citation type="submission" date="2023-08" db="EMBL/GenBank/DDBJ databases">
        <authorList>
            <person name="Song K."/>
            <person name="Ai Y."/>
            <person name="Wang C."/>
            <person name="Xu Y."/>
        </authorList>
    </citation>
    <scope>NUCLEOTIDE SEQUENCE</scope>
    <source>
        <strain evidence="2">XJ1056</strain>
    </source>
</reference>
<evidence type="ECO:0000256" key="1">
    <source>
        <dbReference type="SAM" id="MobiDB-lite"/>
    </source>
</evidence>
<organism evidence="2">
    <name type="scientific">Emericellopsis sp</name>
    <dbReference type="NCBI Taxonomy" id="88752"/>
    <lineage>
        <taxon>Eukaryota</taxon>
        <taxon>Fungi</taxon>
        <taxon>Dikarya</taxon>
        <taxon>Ascomycota</taxon>
        <taxon>Pezizomycotina</taxon>
        <taxon>Sordariomycetes</taxon>
        <taxon>Hypocreomycetidae</taxon>
        <taxon>Hypocreales</taxon>
        <taxon>Bionectriaceae</taxon>
        <taxon>Emericellopsis</taxon>
    </lineage>
</organism>
<accession>A0AA96NL19</accession>
<feature type="compositionally biased region" description="Low complexity" evidence="1">
    <location>
        <begin position="106"/>
        <end position="115"/>
    </location>
</feature>
<proteinExistence type="predicted"/>
<sequence length="195" mass="19841">MTTSTVFTTTVHMVTSCPPEVTNCPNGPHVVTEIIPLYKIVCPVMATHTDPSSVETAAAPSAPQDHENITTVLSSTYTITSCPVYVDGCTWSHHDKSDEGAPPAMPSATAASAVPEHPSVPSAPGSASELPSASGPGSNPGTPVESSPAVVVPCETPIVTLPAGTCVPAAAASRWEAPSLLCAMVLDLALFIELA</sequence>
<dbReference type="AlphaFoldDB" id="A0AA96NL19"/>
<evidence type="ECO:0000313" key="2">
    <source>
        <dbReference type="EMBL" id="WNT93877.1"/>
    </source>
</evidence>